<feature type="region of interest" description="Disordered" evidence="1">
    <location>
        <begin position="329"/>
        <end position="395"/>
    </location>
</feature>
<feature type="region of interest" description="Disordered" evidence="1">
    <location>
        <begin position="245"/>
        <end position="295"/>
    </location>
</feature>
<evidence type="ECO:0000313" key="2">
    <source>
        <dbReference type="EMBL" id="WPK27642.1"/>
    </source>
</evidence>
<dbReference type="RefSeq" id="XP_062880020.1">
    <property type="nucleotide sequence ID" value="XM_063023950.1"/>
</dbReference>
<keyword evidence="3" id="KW-1185">Reference proteome</keyword>
<dbReference type="EMBL" id="CP138900">
    <property type="protein sequence ID" value="WPK27642.1"/>
    <property type="molecule type" value="Genomic_DNA"/>
</dbReference>
<accession>A0AAX4HHL8</accession>
<protein>
    <recommendedName>
        <fullName evidence="4">UBX domain-containing protein</fullName>
    </recommendedName>
</protein>
<evidence type="ECO:0000256" key="1">
    <source>
        <dbReference type="SAM" id="MobiDB-lite"/>
    </source>
</evidence>
<dbReference type="GeneID" id="88176099"/>
<dbReference type="Proteomes" id="UP001338582">
    <property type="component" value="Chromosome 7"/>
</dbReference>
<dbReference type="AlphaFoldDB" id="A0AAX4HHL8"/>
<feature type="compositionally biased region" description="Acidic residues" evidence="1">
    <location>
        <begin position="351"/>
        <end position="364"/>
    </location>
</feature>
<gene>
    <name evidence="2" type="ORF">PUMCH_005039</name>
</gene>
<sequence length="407" mass="46761">MFAYNTSPVYFFDAMSNLQQLQLQQYREQLAAQRPKIIKKVESEEGFQIQIHKASGNFQSYEVKVVRAYGNAKLVNIIIESKADDFSKVFQFSLDDIEVSEIDWEYFERENVLVLNIPKKVKFCADDFANSVLCSLLGVPARCAVAGASPKCQDENKKLLKAQRKEQKKQEKRSKRAEIEAQREAQRDAERLNAMRVAEEARRAQEFREAELQRIQKARQEEMRRAEEARVAELKRREEARAAELRRAEQARKEAARKQLEAAKKAEEQRKKEEARALEAQRQKEEELQKEEEHAKMIRQQQEFLAQLFGSSVFPAGSTSAPFVKVSVPQASANDKPSPSTAQQSSNEDVVMNDDEESDDDVSTDSESIRSDTDTPPTPSKDTLHKQPSLEEVEDEEFVMFRKKFGN</sequence>
<name>A0AAX4HHL8_9ASCO</name>
<feature type="compositionally biased region" description="Basic and acidic residues" evidence="1">
    <location>
        <begin position="176"/>
        <end position="190"/>
    </location>
</feature>
<dbReference type="KEGG" id="asau:88176099"/>
<evidence type="ECO:0008006" key="4">
    <source>
        <dbReference type="Google" id="ProtNLM"/>
    </source>
</evidence>
<proteinExistence type="predicted"/>
<reference evidence="2 3" key="1">
    <citation type="submission" date="2023-10" db="EMBL/GenBank/DDBJ databases">
        <title>Draft Genome Sequence of Candida saopaulonensis from a very Premature Infant with Sepsis.</title>
        <authorList>
            <person name="Ning Y."/>
            <person name="Dai R."/>
            <person name="Xiao M."/>
            <person name="Xu Y."/>
            <person name="Yan Q."/>
            <person name="Zhang L."/>
        </authorList>
    </citation>
    <scope>NUCLEOTIDE SEQUENCE [LARGE SCALE GENOMIC DNA]</scope>
    <source>
        <strain evidence="2 3">19XY460</strain>
    </source>
</reference>
<feature type="compositionally biased region" description="Polar residues" evidence="1">
    <location>
        <begin position="329"/>
        <end position="345"/>
    </location>
</feature>
<evidence type="ECO:0000313" key="3">
    <source>
        <dbReference type="Proteomes" id="UP001338582"/>
    </source>
</evidence>
<organism evidence="2 3">
    <name type="scientific">Australozyma saopauloensis</name>
    <dbReference type="NCBI Taxonomy" id="291208"/>
    <lineage>
        <taxon>Eukaryota</taxon>
        <taxon>Fungi</taxon>
        <taxon>Dikarya</taxon>
        <taxon>Ascomycota</taxon>
        <taxon>Saccharomycotina</taxon>
        <taxon>Pichiomycetes</taxon>
        <taxon>Metschnikowiaceae</taxon>
        <taxon>Australozyma</taxon>
    </lineage>
</organism>
<feature type="region of interest" description="Disordered" evidence="1">
    <location>
        <begin position="163"/>
        <end position="190"/>
    </location>
</feature>